<dbReference type="PANTHER" id="PTHR34295:SF1">
    <property type="entry name" value="BIOTIN TRANSPORTER BIOY"/>
    <property type="match status" value="1"/>
</dbReference>
<dbReference type="InterPro" id="IPR003784">
    <property type="entry name" value="BioY"/>
</dbReference>
<evidence type="ECO:0000256" key="2">
    <source>
        <dbReference type="PIRNR" id="PIRNR016661"/>
    </source>
</evidence>
<sequence>MSESVSTASSPAPAAAARSAWRAVDLALIAVFAALIAVLAAMPPIPVGTVGVPITLQTLGIALCGMVLGPWRGLAAAGLYVVLGLIGLPIFAGFNGGLGVLAGPSAGYLLSFPIFALACGFVAAFAVRRFAGGRLWLVLALGGLAASFLTNHPLGIVGMSINADLTLQQALFADMPFWPGDIVKNIVAAFLAVMVHRAFPQILRRR</sequence>
<dbReference type="EMBL" id="BAABAZ010000004">
    <property type="protein sequence ID" value="GAA4282886.1"/>
    <property type="molecule type" value="Genomic_DNA"/>
</dbReference>
<keyword evidence="2 3" id="KW-0472">Membrane</keyword>
<feature type="transmembrane region" description="Helical" evidence="3">
    <location>
        <begin position="75"/>
        <end position="94"/>
    </location>
</feature>
<evidence type="ECO:0000313" key="4">
    <source>
        <dbReference type="EMBL" id="GAA4282886.1"/>
    </source>
</evidence>
<organism evidence="4 5">
    <name type="scientific">Brevibacterium daeguense</name>
    <dbReference type="NCBI Taxonomy" id="909936"/>
    <lineage>
        <taxon>Bacteria</taxon>
        <taxon>Bacillati</taxon>
        <taxon>Actinomycetota</taxon>
        <taxon>Actinomycetes</taxon>
        <taxon>Micrococcales</taxon>
        <taxon>Brevibacteriaceae</taxon>
        <taxon>Brevibacterium</taxon>
    </lineage>
</organism>
<accession>A0ABP8EGA2</accession>
<feature type="transmembrane region" description="Helical" evidence="3">
    <location>
        <begin position="106"/>
        <end position="128"/>
    </location>
</feature>
<comment type="subcellular location">
    <subcellularLocation>
        <location evidence="2">Cell membrane</location>
        <topology evidence="2">Multi-pass membrane protein</topology>
    </subcellularLocation>
</comment>
<reference evidence="5" key="1">
    <citation type="journal article" date="2019" name="Int. J. Syst. Evol. Microbiol.">
        <title>The Global Catalogue of Microorganisms (GCM) 10K type strain sequencing project: providing services to taxonomists for standard genome sequencing and annotation.</title>
        <authorList>
            <consortium name="The Broad Institute Genomics Platform"/>
            <consortium name="The Broad Institute Genome Sequencing Center for Infectious Disease"/>
            <person name="Wu L."/>
            <person name="Ma J."/>
        </authorList>
    </citation>
    <scope>NUCLEOTIDE SEQUENCE [LARGE SCALE GENOMIC DNA]</scope>
    <source>
        <strain evidence="5">JCM 17458</strain>
    </source>
</reference>
<dbReference type="PANTHER" id="PTHR34295">
    <property type="entry name" value="BIOTIN TRANSPORTER BIOY"/>
    <property type="match status" value="1"/>
</dbReference>
<keyword evidence="2" id="KW-1003">Cell membrane</keyword>
<keyword evidence="3" id="KW-0812">Transmembrane</keyword>
<name>A0ABP8EGA2_9MICO</name>
<dbReference type="RefSeq" id="WP_236864908.1">
    <property type="nucleotide sequence ID" value="NZ_BAABAZ010000004.1"/>
</dbReference>
<dbReference type="PIRSF" id="PIRSF016661">
    <property type="entry name" value="BioY"/>
    <property type="match status" value="1"/>
</dbReference>
<feature type="transmembrane region" description="Helical" evidence="3">
    <location>
        <begin position="20"/>
        <end position="41"/>
    </location>
</feature>
<feature type="transmembrane region" description="Helical" evidence="3">
    <location>
        <begin position="182"/>
        <end position="199"/>
    </location>
</feature>
<dbReference type="Gene3D" id="1.10.1760.20">
    <property type="match status" value="1"/>
</dbReference>
<comment type="caution">
    <text evidence="4">The sequence shown here is derived from an EMBL/GenBank/DDBJ whole genome shotgun (WGS) entry which is preliminary data.</text>
</comment>
<protein>
    <recommendedName>
        <fullName evidence="2">Biotin transporter</fullName>
    </recommendedName>
</protein>
<gene>
    <name evidence="4" type="primary">bioY</name>
    <name evidence="4" type="ORF">GCM10022261_04170</name>
</gene>
<evidence type="ECO:0000256" key="1">
    <source>
        <dbReference type="ARBA" id="ARBA00010692"/>
    </source>
</evidence>
<feature type="transmembrane region" description="Helical" evidence="3">
    <location>
        <begin position="135"/>
        <end position="162"/>
    </location>
</feature>
<comment type="similarity">
    <text evidence="1 2">Belongs to the BioY family.</text>
</comment>
<keyword evidence="3" id="KW-1133">Transmembrane helix</keyword>
<dbReference type="Proteomes" id="UP001501586">
    <property type="component" value="Unassembled WGS sequence"/>
</dbReference>
<keyword evidence="5" id="KW-1185">Reference proteome</keyword>
<keyword evidence="2" id="KW-0813">Transport</keyword>
<evidence type="ECO:0000313" key="5">
    <source>
        <dbReference type="Proteomes" id="UP001501586"/>
    </source>
</evidence>
<dbReference type="Pfam" id="PF02632">
    <property type="entry name" value="BioY"/>
    <property type="match status" value="1"/>
</dbReference>
<proteinExistence type="inferred from homology"/>
<evidence type="ECO:0000256" key="3">
    <source>
        <dbReference type="SAM" id="Phobius"/>
    </source>
</evidence>
<feature type="transmembrane region" description="Helical" evidence="3">
    <location>
        <begin position="47"/>
        <end position="68"/>
    </location>
</feature>